<dbReference type="EC" id="3.1.2.6" evidence="7"/>
<dbReference type="InterPro" id="IPR035680">
    <property type="entry name" value="Clx_II_MBL"/>
</dbReference>
<dbReference type="InterPro" id="IPR032282">
    <property type="entry name" value="HAGH_C"/>
</dbReference>
<reference evidence="10" key="1">
    <citation type="journal article" date="2019" name="Int. J. Syst. Evol. Microbiol.">
        <title>The Global Catalogue of Microorganisms (GCM) 10K type strain sequencing project: providing services to taxonomists for standard genome sequencing and annotation.</title>
        <authorList>
            <consortium name="The Broad Institute Genomics Platform"/>
            <consortium name="The Broad Institute Genome Sequencing Center for Infectious Disease"/>
            <person name="Wu L."/>
            <person name="Ma J."/>
        </authorList>
    </citation>
    <scope>NUCLEOTIDE SEQUENCE [LARGE SCALE GENOMIC DNA]</scope>
    <source>
        <strain evidence="10">JCM 17190</strain>
    </source>
</reference>
<comment type="pathway">
    <text evidence="2 7">Secondary metabolite metabolism; methylglyoxal degradation; (R)-lactate from methylglyoxal: step 2/2.</text>
</comment>
<comment type="catalytic activity">
    <reaction evidence="1 7">
        <text>an S-(2-hydroxyacyl)glutathione + H2O = a 2-hydroxy carboxylate + glutathione + H(+)</text>
        <dbReference type="Rhea" id="RHEA:21864"/>
        <dbReference type="ChEBI" id="CHEBI:15377"/>
        <dbReference type="ChEBI" id="CHEBI:15378"/>
        <dbReference type="ChEBI" id="CHEBI:57925"/>
        <dbReference type="ChEBI" id="CHEBI:58896"/>
        <dbReference type="ChEBI" id="CHEBI:71261"/>
        <dbReference type="EC" id="3.1.2.6"/>
    </reaction>
</comment>
<dbReference type="InterPro" id="IPR050110">
    <property type="entry name" value="Glyoxalase_II_hydrolase"/>
</dbReference>
<evidence type="ECO:0000259" key="8">
    <source>
        <dbReference type="SMART" id="SM00849"/>
    </source>
</evidence>
<feature type="binding site" evidence="7">
    <location>
        <position position="60"/>
    </location>
    <ligand>
        <name>Zn(2+)</name>
        <dbReference type="ChEBI" id="CHEBI:29105"/>
        <label>2</label>
    </ligand>
</feature>
<gene>
    <name evidence="7 9" type="primary">gloB</name>
    <name evidence="9" type="ORF">GCM10022404_12850</name>
</gene>
<keyword evidence="4 7" id="KW-0479">Metal-binding</keyword>
<proteinExistence type="inferred from homology"/>
<evidence type="ECO:0000313" key="9">
    <source>
        <dbReference type="EMBL" id="GAA3863881.1"/>
    </source>
</evidence>
<dbReference type="PANTHER" id="PTHR43705:SF1">
    <property type="entry name" value="HYDROXYACYLGLUTATHIONE HYDROLASE GLOB"/>
    <property type="match status" value="1"/>
</dbReference>
<dbReference type="SMART" id="SM00849">
    <property type="entry name" value="Lactamase_B"/>
    <property type="match status" value="1"/>
</dbReference>
<name>A0ABP7K4Y3_9RHOB</name>
<dbReference type="NCBIfam" id="TIGR03413">
    <property type="entry name" value="GSH_gloB"/>
    <property type="match status" value="1"/>
</dbReference>
<evidence type="ECO:0000256" key="4">
    <source>
        <dbReference type="ARBA" id="ARBA00022723"/>
    </source>
</evidence>
<dbReference type="Pfam" id="PF16123">
    <property type="entry name" value="HAGH_C"/>
    <property type="match status" value="1"/>
</dbReference>
<feature type="binding site" evidence="7">
    <location>
        <position position="132"/>
    </location>
    <ligand>
        <name>Zn(2+)</name>
        <dbReference type="ChEBI" id="CHEBI:29105"/>
        <label>1</label>
    </ligand>
</feature>
<dbReference type="SUPFAM" id="SSF56281">
    <property type="entry name" value="Metallo-hydrolase/oxidoreductase"/>
    <property type="match status" value="1"/>
</dbReference>
<dbReference type="PANTHER" id="PTHR43705">
    <property type="entry name" value="HYDROXYACYLGLUTATHIONE HYDROLASE"/>
    <property type="match status" value="1"/>
</dbReference>
<evidence type="ECO:0000256" key="5">
    <source>
        <dbReference type="ARBA" id="ARBA00022801"/>
    </source>
</evidence>
<accession>A0ABP7K4Y3</accession>
<feature type="binding site" evidence="7">
    <location>
        <position position="170"/>
    </location>
    <ligand>
        <name>Zn(2+)</name>
        <dbReference type="ChEBI" id="CHEBI:29105"/>
        <label>2</label>
    </ligand>
</feature>
<comment type="subunit">
    <text evidence="7">Monomer.</text>
</comment>
<dbReference type="RefSeq" id="WP_344845247.1">
    <property type="nucleotide sequence ID" value="NZ_BAABDF010000006.1"/>
</dbReference>
<dbReference type="CDD" id="cd07723">
    <property type="entry name" value="hydroxyacylglutathione_hydrolase_MBL-fold"/>
    <property type="match status" value="1"/>
</dbReference>
<feature type="binding site" evidence="7">
    <location>
        <position position="132"/>
    </location>
    <ligand>
        <name>Zn(2+)</name>
        <dbReference type="ChEBI" id="CHEBI:29105"/>
        <label>2</label>
    </ligand>
</feature>
<dbReference type="GO" id="GO:0016787">
    <property type="term" value="F:hydrolase activity"/>
    <property type="evidence" value="ECO:0007669"/>
    <property type="project" value="UniProtKB-KW"/>
</dbReference>
<dbReference type="HAMAP" id="MF_01374">
    <property type="entry name" value="Glyoxalase_2"/>
    <property type="match status" value="1"/>
</dbReference>
<evidence type="ECO:0000256" key="6">
    <source>
        <dbReference type="ARBA" id="ARBA00022833"/>
    </source>
</evidence>
<dbReference type="InterPro" id="IPR017782">
    <property type="entry name" value="Hydroxyacylglutathione_Hdrlase"/>
</dbReference>
<feature type="binding site" evidence="7">
    <location>
        <position position="113"/>
    </location>
    <ligand>
        <name>Zn(2+)</name>
        <dbReference type="ChEBI" id="CHEBI:29105"/>
        <label>1</label>
    </ligand>
</feature>
<protein>
    <recommendedName>
        <fullName evidence="7">Hydroxyacylglutathione hydrolase</fullName>
        <ecNumber evidence="7">3.1.2.6</ecNumber>
    </recommendedName>
    <alternativeName>
        <fullName evidence="7">Glyoxalase II</fullName>
        <shortName evidence="7">Glx II</shortName>
    </alternativeName>
</protein>
<dbReference type="PIRSF" id="PIRSF005457">
    <property type="entry name" value="Glx"/>
    <property type="match status" value="1"/>
</dbReference>
<dbReference type="Gene3D" id="3.60.15.10">
    <property type="entry name" value="Ribonuclease Z/Hydroxyacylglutathione hydrolase-like"/>
    <property type="match status" value="1"/>
</dbReference>
<evidence type="ECO:0000313" key="10">
    <source>
        <dbReference type="Proteomes" id="UP001399917"/>
    </source>
</evidence>
<organism evidence="9 10">
    <name type="scientific">Celeribacter arenosi</name>
    <dbReference type="NCBI Taxonomy" id="792649"/>
    <lineage>
        <taxon>Bacteria</taxon>
        <taxon>Pseudomonadati</taxon>
        <taxon>Pseudomonadota</taxon>
        <taxon>Alphaproteobacteria</taxon>
        <taxon>Rhodobacterales</taxon>
        <taxon>Roseobacteraceae</taxon>
        <taxon>Celeribacter</taxon>
    </lineage>
</organism>
<dbReference type="Pfam" id="PF00753">
    <property type="entry name" value="Lactamase_B"/>
    <property type="match status" value="1"/>
</dbReference>
<dbReference type="InterPro" id="IPR036866">
    <property type="entry name" value="RibonucZ/Hydroxyglut_hydro"/>
</dbReference>
<evidence type="ECO:0000256" key="3">
    <source>
        <dbReference type="ARBA" id="ARBA00006759"/>
    </source>
</evidence>
<dbReference type="Proteomes" id="UP001399917">
    <property type="component" value="Unassembled WGS sequence"/>
</dbReference>
<keyword evidence="10" id="KW-1185">Reference proteome</keyword>
<dbReference type="EMBL" id="BAABDF010000006">
    <property type="protein sequence ID" value="GAA3863881.1"/>
    <property type="molecule type" value="Genomic_DNA"/>
</dbReference>
<sequence length="254" mass="27558">MLEIVTVKALNDNYDYLVHDADTGRTAVVDVADAAPVLETLGARGWSLDEIWLTHHHWDHTDGVAELRAATGATVTGAHADAHRLPALDRAVATSETFDFAGHEIRILPADGHTVGHIAFYIPSAGALFSGDSLMVMGCGRLFEGTPAQMWETISRFADLPDETLIYSGHEYTGTNIRFALSIDPDNAALHDRAKSVEATLAQGGQTVPAPLALERHTNPFLRASDTGLKRALGMEQSSDLEAFTEIRARKDRF</sequence>
<feature type="binding site" evidence="7">
    <location>
        <position position="55"/>
    </location>
    <ligand>
        <name>Zn(2+)</name>
        <dbReference type="ChEBI" id="CHEBI:29105"/>
        <label>1</label>
    </ligand>
</feature>
<evidence type="ECO:0000256" key="7">
    <source>
        <dbReference type="HAMAP-Rule" id="MF_01374"/>
    </source>
</evidence>
<feature type="binding site" evidence="7">
    <location>
        <position position="57"/>
    </location>
    <ligand>
        <name>Zn(2+)</name>
        <dbReference type="ChEBI" id="CHEBI:29105"/>
        <label>1</label>
    </ligand>
</feature>
<comment type="similarity">
    <text evidence="3 7">Belongs to the metallo-beta-lactamase superfamily. Glyoxalase II family.</text>
</comment>
<comment type="function">
    <text evidence="7">Thiolesterase that catalyzes the hydrolysis of S-D-lactoyl-glutathione to form glutathione and D-lactic acid.</text>
</comment>
<keyword evidence="6 7" id="KW-0862">Zinc</keyword>
<evidence type="ECO:0000256" key="2">
    <source>
        <dbReference type="ARBA" id="ARBA00004963"/>
    </source>
</evidence>
<keyword evidence="5 7" id="KW-0378">Hydrolase</keyword>
<evidence type="ECO:0000256" key="1">
    <source>
        <dbReference type="ARBA" id="ARBA00001623"/>
    </source>
</evidence>
<dbReference type="InterPro" id="IPR001279">
    <property type="entry name" value="Metallo-B-lactamas"/>
</dbReference>
<feature type="binding site" evidence="7">
    <location>
        <position position="59"/>
    </location>
    <ligand>
        <name>Zn(2+)</name>
        <dbReference type="ChEBI" id="CHEBI:29105"/>
        <label>2</label>
    </ligand>
</feature>
<comment type="cofactor">
    <cofactor evidence="7">
        <name>Zn(2+)</name>
        <dbReference type="ChEBI" id="CHEBI:29105"/>
    </cofactor>
    <text evidence="7">Binds 2 Zn(2+) ions per subunit.</text>
</comment>
<comment type="caution">
    <text evidence="9">The sequence shown here is derived from an EMBL/GenBank/DDBJ whole genome shotgun (WGS) entry which is preliminary data.</text>
</comment>
<feature type="domain" description="Metallo-beta-lactamase" evidence="8">
    <location>
        <begin position="12"/>
        <end position="170"/>
    </location>
</feature>